<protein>
    <submittedName>
        <fullName evidence="2">Uncharacterized protein</fullName>
    </submittedName>
</protein>
<name>A0A0C3DGS7_9AGAM</name>
<evidence type="ECO:0000313" key="3">
    <source>
        <dbReference type="Proteomes" id="UP000053989"/>
    </source>
</evidence>
<organism evidence="2 3">
    <name type="scientific">Scleroderma citrinum Foug A</name>
    <dbReference type="NCBI Taxonomy" id="1036808"/>
    <lineage>
        <taxon>Eukaryota</taxon>
        <taxon>Fungi</taxon>
        <taxon>Dikarya</taxon>
        <taxon>Basidiomycota</taxon>
        <taxon>Agaricomycotina</taxon>
        <taxon>Agaricomycetes</taxon>
        <taxon>Agaricomycetidae</taxon>
        <taxon>Boletales</taxon>
        <taxon>Sclerodermatineae</taxon>
        <taxon>Sclerodermataceae</taxon>
        <taxon>Scleroderma</taxon>
    </lineage>
</organism>
<feature type="region of interest" description="Disordered" evidence="1">
    <location>
        <begin position="141"/>
        <end position="164"/>
    </location>
</feature>
<dbReference type="AlphaFoldDB" id="A0A0C3DGS7"/>
<reference evidence="2 3" key="1">
    <citation type="submission" date="2014-04" db="EMBL/GenBank/DDBJ databases">
        <authorList>
            <consortium name="DOE Joint Genome Institute"/>
            <person name="Kuo A."/>
            <person name="Kohler A."/>
            <person name="Nagy L.G."/>
            <person name="Floudas D."/>
            <person name="Copeland A."/>
            <person name="Barry K.W."/>
            <person name="Cichocki N."/>
            <person name="Veneault-Fourrey C."/>
            <person name="LaButti K."/>
            <person name="Lindquist E.A."/>
            <person name="Lipzen A."/>
            <person name="Lundell T."/>
            <person name="Morin E."/>
            <person name="Murat C."/>
            <person name="Sun H."/>
            <person name="Tunlid A."/>
            <person name="Henrissat B."/>
            <person name="Grigoriev I.V."/>
            <person name="Hibbett D.S."/>
            <person name="Martin F."/>
            <person name="Nordberg H.P."/>
            <person name="Cantor M.N."/>
            <person name="Hua S.X."/>
        </authorList>
    </citation>
    <scope>NUCLEOTIDE SEQUENCE [LARGE SCALE GENOMIC DNA]</scope>
    <source>
        <strain evidence="2 3">Foug A</strain>
    </source>
</reference>
<sequence length="313" mass="34140">MVVHGKWAYSMQSSAVVVNVSDDSGGGGKHHHVLLVTIVAGINKKRDPNAQEPSAKPHAQCKKEIHVIIAQVVFTQDGYYGQAYALQPVKFASAVGSHLAFLKTKYHKQASRLSAKTFNAAPGTNQTKKFLSIIKHSRLTATSTHTSGTQVQSSNQGDAVANKGPVVKQPKDISMNKVAQQEDEDEVYGEGIREDEVEAFGGHGEEAFGGAEDQHMDGLVVDDITMMSVDGQAELEDPGAAYDAHQAERVKEHEEAEKIHCHTMEHKKMKIDLLKGEGEILHLKLELAKLHPIKLHCLLIPPTSTTTDQFANM</sequence>
<proteinExistence type="predicted"/>
<dbReference type="Proteomes" id="UP000053989">
    <property type="component" value="Unassembled WGS sequence"/>
</dbReference>
<dbReference type="EMBL" id="KN822137">
    <property type="protein sequence ID" value="KIM55291.1"/>
    <property type="molecule type" value="Genomic_DNA"/>
</dbReference>
<reference evidence="3" key="2">
    <citation type="submission" date="2015-01" db="EMBL/GenBank/DDBJ databases">
        <title>Evolutionary Origins and Diversification of the Mycorrhizal Mutualists.</title>
        <authorList>
            <consortium name="DOE Joint Genome Institute"/>
            <consortium name="Mycorrhizal Genomics Consortium"/>
            <person name="Kohler A."/>
            <person name="Kuo A."/>
            <person name="Nagy L.G."/>
            <person name="Floudas D."/>
            <person name="Copeland A."/>
            <person name="Barry K.W."/>
            <person name="Cichocki N."/>
            <person name="Veneault-Fourrey C."/>
            <person name="LaButti K."/>
            <person name="Lindquist E.A."/>
            <person name="Lipzen A."/>
            <person name="Lundell T."/>
            <person name="Morin E."/>
            <person name="Murat C."/>
            <person name="Riley R."/>
            <person name="Ohm R."/>
            <person name="Sun H."/>
            <person name="Tunlid A."/>
            <person name="Henrissat B."/>
            <person name="Grigoriev I.V."/>
            <person name="Hibbett D.S."/>
            <person name="Martin F."/>
        </authorList>
    </citation>
    <scope>NUCLEOTIDE SEQUENCE [LARGE SCALE GENOMIC DNA]</scope>
    <source>
        <strain evidence="3">Foug A</strain>
    </source>
</reference>
<gene>
    <name evidence="2" type="ORF">SCLCIDRAFT_11024</name>
</gene>
<dbReference type="HOGENOM" id="CLU_888916_0_0_1"/>
<feature type="compositionally biased region" description="Polar residues" evidence="1">
    <location>
        <begin position="141"/>
        <end position="157"/>
    </location>
</feature>
<dbReference type="InParanoid" id="A0A0C3DGS7"/>
<keyword evidence="3" id="KW-1185">Reference proteome</keyword>
<dbReference type="OrthoDB" id="2693027at2759"/>
<evidence type="ECO:0000256" key="1">
    <source>
        <dbReference type="SAM" id="MobiDB-lite"/>
    </source>
</evidence>
<evidence type="ECO:0000313" key="2">
    <source>
        <dbReference type="EMBL" id="KIM55291.1"/>
    </source>
</evidence>
<accession>A0A0C3DGS7</accession>